<dbReference type="Proteomes" id="UP000295066">
    <property type="component" value="Unassembled WGS sequence"/>
</dbReference>
<comment type="similarity">
    <text evidence="2 10 12">Belongs to the GrpE family.</text>
</comment>
<dbReference type="CDD" id="cd00446">
    <property type="entry name" value="GrpE"/>
    <property type="match status" value="1"/>
</dbReference>
<feature type="compositionally biased region" description="Basic and acidic residues" evidence="13">
    <location>
        <begin position="1"/>
        <end position="21"/>
    </location>
</feature>
<evidence type="ECO:0000256" key="5">
    <source>
        <dbReference type="ARBA" id="ARBA00023016"/>
    </source>
</evidence>
<comment type="function">
    <text evidence="7 10 11">Participates actively in the response to hyperosmotic and heat shock by preventing the aggregation of stress-denatured proteins, in association with DnaK and GrpE. It is the nucleotide exchange factor for DnaK and may function as a thermosensor. Unfolded proteins bind initially to DnaJ; upon interaction with the DnaJ-bound protein, DnaK hydrolyzes its bound ATP, resulting in the formation of a stable complex. GrpE releases ADP from DnaK; ATP binding to DnaK triggers the release of the substrate protein, thus completing the reaction cycle. Several rounds of ATP-dependent interactions between DnaJ, DnaK and GrpE are required for fully efficient folding.</text>
</comment>
<dbReference type="PROSITE" id="PS01071">
    <property type="entry name" value="GRPE"/>
    <property type="match status" value="1"/>
</dbReference>
<feature type="region of interest" description="Disordered" evidence="13">
    <location>
        <begin position="1"/>
        <end position="46"/>
    </location>
</feature>
<name>A0A4R8MKE8_9BACT</name>
<dbReference type="InterPro" id="IPR013805">
    <property type="entry name" value="GrpE_CC"/>
</dbReference>
<evidence type="ECO:0000256" key="1">
    <source>
        <dbReference type="ARBA" id="ARBA00004496"/>
    </source>
</evidence>
<evidence type="ECO:0000256" key="12">
    <source>
        <dbReference type="RuleBase" id="RU004478"/>
    </source>
</evidence>
<accession>A0A4R8MKE8</accession>
<dbReference type="PANTHER" id="PTHR21237">
    <property type="entry name" value="GRPE PROTEIN"/>
    <property type="match status" value="1"/>
</dbReference>
<feature type="compositionally biased region" description="Acidic residues" evidence="13">
    <location>
        <begin position="31"/>
        <end position="42"/>
    </location>
</feature>
<evidence type="ECO:0000313" key="15">
    <source>
        <dbReference type="Proteomes" id="UP000295066"/>
    </source>
</evidence>
<dbReference type="Pfam" id="PF01025">
    <property type="entry name" value="GrpE"/>
    <property type="match status" value="1"/>
</dbReference>
<dbReference type="SUPFAM" id="SSF58014">
    <property type="entry name" value="Coiled-coil domain of nucleotide exchange factor GrpE"/>
    <property type="match status" value="1"/>
</dbReference>
<dbReference type="EMBL" id="SORI01000001">
    <property type="protein sequence ID" value="TDY65167.1"/>
    <property type="molecule type" value="Genomic_DNA"/>
</dbReference>
<dbReference type="InterPro" id="IPR009012">
    <property type="entry name" value="GrpE_head"/>
</dbReference>
<keyword evidence="15" id="KW-1185">Reference proteome</keyword>
<evidence type="ECO:0000256" key="6">
    <source>
        <dbReference type="ARBA" id="ARBA00023186"/>
    </source>
</evidence>
<evidence type="ECO:0000256" key="7">
    <source>
        <dbReference type="ARBA" id="ARBA00053401"/>
    </source>
</evidence>
<dbReference type="Gene3D" id="2.30.22.10">
    <property type="entry name" value="Head domain of nucleotide exchange factor GrpE"/>
    <property type="match status" value="1"/>
</dbReference>
<dbReference type="AlphaFoldDB" id="A0A4R8MKE8"/>
<sequence length="205" mass="22765">MSRKEKDRAAERPEDMPREVQEAETLLPEGTPEETATEDECGAPEAADFHALIADLEERNRELASALAAARADFFNYRKRIERDRQRERVMAGEEKAMEFLPVLDNLDRALAAEGAADGRSILQGVTMVRRQFLSVLESMGVERIPTVGMPFSPEIHEAVAAEETDDPEKNGIITGEIQPGYRSGERVLRPAKVKVASCAQQVTE</sequence>
<reference evidence="14 15" key="1">
    <citation type="submission" date="2019-03" db="EMBL/GenBank/DDBJ databases">
        <title>Genomic Encyclopedia of Type Strains, Phase IV (KMG-IV): sequencing the most valuable type-strain genomes for metagenomic binning, comparative biology and taxonomic classification.</title>
        <authorList>
            <person name="Goeker M."/>
        </authorList>
    </citation>
    <scope>NUCLEOTIDE SEQUENCE [LARGE SCALE GENOMIC DNA]</scope>
    <source>
        <strain evidence="14 15">DSM 25964</strain>
    </source>
</reference>
<dbReference type="GO" id="GO:0005737">
    <property type="term" value="C:cytoplasm"/>
    <property type="evidence" value="ECO:0007669"/>
    <property type="project" value="UniProtKB-SubCell"/>
</dbReference>
<evidence type="ECO:0000313" key="14">
    <source>
        <dbReference type="EMBL" id="TDY65167.1"/>
    </source>
</evidence>
<evidence type="ECO:0000256" key="13">
    <source>
        <dbReference type="SAM" id="MobiDB-lite"/>
    </source>
</evidence>
<dbReference type="RefSeq" id="WP_133955622.1">
    <property type="nucleotide sequence ID" value="NZ_SORI01000001.1"/>
</dbReference>
<evidence type="ECO:0000256" key="4">
    <source>
        <dbReference type="ARBA" id="ARBA00022490"/>
    </source>
</evidence>
<comment type="subunit">
    <text evidence="3 10">Homodimer.</text>
</comment>
<evidence type="ECO:0000256" key="10">
    <source>
        <dbReference type="HAMAP-Rule" id="MF_01151"/>
    </source>
</evidence>
<organism evidence="14 15">
    <name type="scientific">Aminivibrio pyruvatiphilus</name>
    <dbReference type="NCBI Taxonomy" id="1005740"/>
    <lineage>
        <taxon>Bacteria</taxon>
        <taxon>Thermotogati</taxon>
        <taxon>Synergistota</taxon>
        <taxon>Synergistia</taxon>
        <taxon>Synergistales</taxon>
        <taxon>Aminobacteriaceae</taxon>
        <taxon>Aminivibrio</taxon>
    </lineage>
</organism>
<dbReference type="PRINTS" id="PR00773">
    <property type="entry name" value="GRPEPROTEIN"/>
</dbReference>
<dbReference type="InterPro" id="IPR000740">
    <property type="entry name" value="GrpE"/>
</dbReference>
<dbReference type="PANTHER" id="PTHR21237:SF23">
    <property type="entry name" value="GRPE PROTEIN HOMOLOG, MITOCHONDRIAL"/>
    <property type="match status" value="1"/>
</dbReference>
<dbReference type="HAMAP" id="MF_01151">
    <property type="entry name" value="GrpE"/>
    <property type="match status" value="1"/>
</dbReference>
<evidence type="ECO:0000256" key="8">
    <source>
        <dbReference type="ARBA" id="ARBA00072274"/>
    </source>
</evidence>
<comment type="subcellular location">
    <subcellularLocation>
        <location evidence="1 10">Cytoplasm</location>
    </subcellularLocation>
</comment>
<protein>
    <recommendedName>
        <fullName evidence="8 10">Protein GrpE</fullName>
    </recommendedName>
    <alternativeName>
        <fullName evidence="9 10">HSP-70 cofactor</fullName>
    </alternativeName>
</protein>
<dbReference type="GO" id="GO:0006457">
    <property type="term" value="P:protein folding"/>
    <property type="evidence" value="ECO:0007669"/>
    <property type="project" value="InterPro"/>
</dbReference>
<evidence type="ECO:0000256" key="3">
    <source>
        <dbReference type="ARBA" id="ARBA00011738"/>
    </source>
</evidence>
<proteinExistence type="inferred from homology"/>
<dbReference type="Gene3D" id="3.90.20.20">
    <property type="match status" value="1"/>
</dbReference>
<dbReference type="GO" id="GO:0000774">
    <property type="term" value="F:adenyl-nucleotide exchange factor activity"/>
    <property type="evidence" value="ECO:0007669"/>
    <property type="project" value="InterPro"/>
</dbReference>
<gene>
    <name evidence="10" type="primary">grpE</name>
    <name evidence="14" type="ORF">C8D99_101318</name>
</gene>
<keyword evidence="4 10" id="KW-0963">Cytoplasm</keyword>
<evidence type="ECO:0000256" key="2">
    <source>
        <dbReference type="ARBA" id="ARBA00009054"/>
    </source>
</evidence>
<dbReference type="OrthoDB" id="9812586at2"/>
<dbReference type="GO" id="GO:0051087">
    <property type="term" value="F:protein-folding chaperone binding"/>
    <property type="evidence" value="ECO:0007669"/>
    <property type="project" value="InterPro"/>
</dbReference>
<keyword evidence="6 10" id="KW-0143">Chaperone</keyword>
<dbReference type="SUPFAM" id="SSF51064">
    <property type="entry name" value="Head domain of nucleotide exchange factor GrpE"/>
    <property type="match status" value="1"/>
</dbReference>
<dbReference type="FunFam" id="2.30.22.10:FF:000001">
    <property type="entry name" value="Protein GrpE"/>
    <property type="match status" value="1"/>
</dbReference>
<evidence type="ECO:0000256" key="11">
    <source>
        <dbReference type="RuleBase" id="RU000639"/>
    </source>
</evidence>
<keyword evidence="5 10" id="KW-0346">Stress response</keyword>
<evidence type="ECO:0000256" key="9">
    <source>
        <dbReference type="ARBA" id="ARBA00076414"/>
    </source>
</evidence>
<comment type="caution">
    <text evidence="14">The sequence shown here is derived from an EMBL/GenBank/DDBJ whole genome shotgun (WGS) entry which is preliminary data.</text>
</comment>
<dbReference type="GO" id="GO:0051082">
    <property type="term" value="F:unfolded protein binding"/>
    <property type="evidence" value="ECO:0007669"/>
    <property type="project" value="TreeGrafter"/>
</dbReference>
<dbReference type="GO" id="GO:0042803">
    <property type="term" value="F:protein homodimerization activity"/>
    <property type="evidence" value="ECO:0007669"/>
    <property type="project" value="InterPro"/>
</dbReference>